<dbReference type="PROSITE" id="PS51186">
    <property type="entry name" value="GNAT"/>
    <property type="match status" value="1"/>
</dbReference>
<dbReference type="InterPro" id="IPR016181">
    <property type="entry name" value="Acyl_CoA_acyltransferase"/>
</dbReference>
<dbReference type="EMBL" id="BEDT01000001">
    <property type="protein sequence ID" value="GAX46906.1"/>
    <property type="molecule type" value="Genomic_DNA"/>
</dbReference>
<evidence type="ECO:0000259" key="1">
    <source>
        <dbReference type="PROSITE" id="PS51186"/>
    </source>
</evidence>
<dbReference type="SUPFAM" id="SSF55729">
    <property type="entry name" value="Acyl-CoA N-acyltransferases (Nat)"/>
    <property type="match status" value="1"/>
</dbReference>
<name>A0A224X208_9LACT</name>
<comment type="caution">
    <text evidence="2">The sequence shown here is derived from an EMBL/GenBank/DDBJ whole genome shotgun (WGS) entry which is preliminary data.</text>
</comment>
<organism evidence="2 3">
    <name type="scientific">Pseudolactococcus reticulitermitis</name>
    <dbReference type="NCBI Taxonomy" id="2025039"/>
    <lineage>
        <taxon>Bacteria</taxon>
        <taxon>Bacillati</taxon>
        <taxon>Bacillota</taxon>
        <taxon>Bacilli</taxon>
        <taxon>Lactobacillales</taxon>
        <taxon>Streptococcaceae</taxon>
        <taxon>Pseudolactococcus</taxon>
    </lineage>
</organism>
<dbReference type="InterPro" id="IPR000182">
    <property type="entry name" value="GNAT_dom"/>
</dbReference>
<dbReference type="Proteomes" id="UP000218689">
    <property type="component" value="Unassembled WGS sequence"/>
</dbReference>
<proteinExistence type="predicted"/>
<accession>A0A224X208</accession>
<dbReference type="GO" id="GO:0016747">
    <property type="term" value="F:acyltransferase activity, transferring groups other than amino-acyl groups"/>
    <property type="evidence" value="ECO:0007669"/>
    <property type="project" value="InterPro"/>
</dbReference>
<dbReference type="RefSeq" id="WP_094783965.1">
    <property type="nucleotide sequence ID" value="NZ_BEDT01000001.1"/>
</dbReference>
<gene>
    <name evidence="2" type="ORF">RsY01_486</name>
</gene>
<evidence type="ECO:0000313" key="3">
    <source>
        <dbReference type="Proteomes" id="UP000218689"/>
    </source>
</evidence>
<dbReference type="Pfam" id="PF13673">
    <property type="entry name" value="Acetyltransf_10"/>
    <property type="match status" value="1"/>
</dbReference>
<dbReference type="AlphaFoldDB" id="A0A224X208"/>
<dbReference type="CDD" id="cd04301">
    <property type="entry name" value="NAT_SF"/>
    <property type="match status" value="1"/>
</dbReference>
<protein>
    <recommendedName>
        <fullName evidence="1">N-acetyltransferase domain-containing protein</fullName>
    </recommendedName>
</protein>
<evidence type="ECO:0000313" key="2">
    <source>
        <dbReference type="EMBL" id="GAX46906.1"/>
    </source>
</evidence>
<keyword evidence="3" id="KW-1185">Reference proteome</keyword>
<sequence>MLIHEQDFEQTESVLMQILEAYEVEQTGHEPSVTEKYAWSINVQEQFAGGLTCTIWHDVMHISLLAIEKGYRHQKLATKLMMVAQEKAIEQDVTTITLNTQDFQARGFYEKLGFTVFGELKDVPYVGTSRYYLVKRL</sequence>
<feature type="domain" description="N-acetyltransferase" evidence="1">
    <location>
        <begin position="1"/>
        <end position="137"/>
    </location>
</feature>
<dbReference type="OrthoDB" id="9787920at2"/>
<reference evidence="3" key="1">
    <citation type="submission" date="2017-08" db="EMBL/GenBank/DDBJ databases">
        <title>Draft genome sequence of Lactococcus sp. strain Rs-Y01, isolated from the gut of the lower termite Reticulitermes speratus.</title>
        <authorList>
            <person name="Ohkuma M."/>
            <person name="Yuki M."/>
        </authorList>
    </citation>
    <scope>NUCLEOTIDE SEQUENCE [LARGE SCALE GENOMIC DNA]</scope>
    <source>
        <strain evidence="3">Rs-Y01</strain>
    </source>
</reference>
<dbReference type="Gene3D" id="3.40.630.30">
    <property type="match status" value="1"/>
</dbReference>